<accession>A0ABD0LEZ1</accession>
<dbReference type="Proteomes" id="UP001519460">
    <property type="component" value="Unassembled WGS sequence"/>
</dbReference>
<feature type="non-terminal residue" evidence="2">
    <location>
        <position position="76"/>
    </location>
</feature>
<feature type="region of interest" description="Disordered" evidence="1">
    <location>
        <begin position="16"/>
        <end position="39"/>
    </location>
</feature>
<feature type="non-terminal residue" evidence="2">
    <location>
        <position position="1"/>
    </location>
</feature>
<evidence type="ECO:0000313" key="3">
    <source>
        <dbReference type="Proteomes" id="UP001519460"/>
    </source>
</evidence>
<keyword evidence="3" id="KW-1185">Reference proteome</keyword>
<reference evidence="2 3" key="1">
    <citation type="journal article" date="2023" name="Sci. Data">
        <title>Genome assembly of the Korean intertidal mud-creeper Batillaria attramentaria.</title>
        <authorList>
            <person name="Patra A.K."/>
            <person name="Ho P.T."/>
            <person name="Jun S."/>
            <person name="Lee S.J."/>
            <person name="Kim Y."/>
            <person name="Won Y.J."/>
        </authorList>
    </citation>
    <scope>NUCLEOTIDE SEQUENCE [LARGE SCALE GENOMIC DNA]</scope>
    <source>
        <strain evidence="2">Wonlab-2016</strain>
    </source>
</reference>
<protein>
    <submittedName>
        <fullName evidence="2">Uncharacterized protein</fullName>
    </submittedName>
</protein>
<gene>
    <name evidence="2" type="ORF">BaRGS_00011141</name>
</gene>
<organism evidence="2 3">
    <name type="scientific">Batillaria attramentaria</name>
    <dbReference type="NCBI Taxonomy" id="370345"/>
    <lineage>
        <taxon>Eukaryota</taxon>
        <taxon>Metazoa</taxon>
        <taxon>Spiralia</taxon>
        <taxon>Lophotrochozoa</taxon>
        <taxon>Mollusca</taxon>
        <taxon>Gastropoda</taxon>
        <taxon>Caenogastropoda</taxon>
        <taxon>Sorbeoconcha</taxon>
        <taxon>Cerithioidea</taxon>
        <taxon>Batillariidae</taxon>
        <taxon>Batillaria</taxon>
    </lineage>
</organism>
<evidence type="ECO:0000313" key="2">
    <source>
        <dbReference type="EMBL" id="KAK7497746.1"/>
    </source>
</evidence>
<proteinExistence type="predicted"/>
<comment type="caution">
    <text evidence="2">The sequence shown here is derived from an EMBL/GenBank/DDBJ whole genome shotgun (WGS) entry which is preliminary data.</text>
</comment>
<evidence type="ECO:0000256" key="1">
    <source>
        <dbReference type="SAM" id="MobiDB-lite"/>
    </source>
</evidence>
<dbReference type="EMBL" id="JACVVK020000056">
    <property type="protein sequence ID" value="KAK7497746.1"/>
    <property type="molecule type" value="Genomic_DNA"/>
</dbReference>
<dbReference type="AlphaFoldDB" id="A0ABD0LEZ1"/>
<name>A0ABD0LEZ1_9CAEN</name>
<sequence>YGLLLGAVVITVGCESSVPKSRRPSPSADPTPTHDGGPHLTRLLQLHLRQLETTRVLFSELSRRLSQQHRLRIVLR</sequence>